<gene>
    <name evidence="2" type="ORF">DSJ_15655</name>
</gene>
<feature type="coiled-coil region" evidence="1">
    <location>
        <begin position="70"/>
        <end position="97"/>
    </location>
</feature>
<accession>A0ABN4Z133</accession>
<sequence>MKDLRAVSGMKAIDVQELHQAAVRCLDLMELLNYSHKGLVEDKFAMMEPVFREFHRVASAEKITSLCLYVEQLQAEVAAANQYKESAESELARLNDIAAVSGGNMTIVIPRPELAKVSGGEKSVILLQPLVKEITRLGLNWCYEGSKS</sequence>
<organism evidence="2 3">
    <name type="scientific">Pantoea stewartii subsp. stewartii DC283</name>
    <dbReference type="NCBI Taxonomy" id="660596"/>
    <lineage>
        <taxon>Bacteria</taxon>
        <taxon>Pseudomonadati</taxon>
        <taxon>Pseudomonadota</taxon>
        <taxon>Gammaproteobacteria</taxon>
        <taxon>Enterobacterales</taxon>
        <taxon>Erwiniaceae</taxon>
        <taxon>Pantoea</taxon>
    </lineage>
</organism>
<evidence type="ECO:0000313" key="2">
    <source>
        <dbReference type="EMBL" id="ARF50632.1"/>
    </source>
</evidence>
<name>A0ABN4Z133_PANSE</name>
<reference evidence="2 3" key="1">
    <citation type="submission" date="2016-10" db="EMBL/GenBank/DDBJ databases">
        <title>Complete Genome Assembly of Pantoea stewartii subsp. stewartii DC283, a Corn Pathogen.</title>
        <authorList>
            <person name="Duong D.A."/>
            <person name="Stevens A.M."/>
            <person name="Jensen R.V."/>
        </authorList>
    </citation>
    <scope>NUCLEOTIDE SEQUENCE [LARGE SCALE GENOMIC DNA]</scope>
    <source>
        <strain evidence="2 3">DC283</strain>
    </source>
</reference>
<keyword evidence="1" id="KW-0175">Coiled coil</keyword>
<dbReference type="Proteomes" id="UP000192380">
    <property type="component" value="Chromosome"/>
</dbReference>
<dbReference type="EMBL" id="CP017581">
    <property type="protein sequence ID" value="ARF50632.1"/>
    <property type="molecule type" value="Genomic_DNA"/>
</dbReference>
<proteinExistence type="predicted"/>
<evidence type="ECO:0000313" key="3">
    <source>
        <dbReference type="Proteomes" id="UP000192380"/>
    </source>
</evidence>
<evidence type="ECO:0000256" key="1">
    <source>
        <dbReference type="SAM" id="Coils"/>
    </source>
</evidence>
<keyword evidence="3" id="KW-1185">Reference proteome</keyword>
<protein>
    <submittedName>
        <fullName evidence="2">Uncharacterized protein</fullName>
    </submittedName>
</protein>